<evidence type="ECO:0000313" key="2">
    <source>
        <dbReference type="Proteomes" id="UP000193087"/>
    </source>
</evidence>
<gene>
    <name evidence="1" type="ORF">AWC22_19980</name>
</gene>
<dbReference type="OrthoDB" id="4640995at2"/>
<evidence type="ECO:0000313" key="1">
    <source>
        <dbReference type="EMBL" id="ORW78429.1"/>
    </source>
</evidence>
<dbReference type="RefSeq" id="WP_085250741.1">
    <property type="nucleotide sequence ID" value="NZ_CAJMWI010000001.1"/>
</dbReference>
<dbReference type="GeneID" id="93495795"/>
<protein>
    <submittedName>
        <fullName evidence="1">Uncharacterized protein</fullName>
    </submittedName>
</protein>
<name>A0A1X2CSU7_9MYCO</name>
<comment type="caution">
    <text evidence="1">The sequence shown here is derived from an EMBL/GenBank/DDBJ whole genome shotgun (WGS) entry which is preliminary data.</text>
</comment>
<dbReference type="EMBL" id="LQPQ01000082">
    <property type="protein sequence ID" value="ORW78429.1"/>
    <property type="molecule type" value="Genomic_DNA"/>
</dbReference>
<reference evidence="1 2" key="1">
    <citation type="submission" date="2016-01" db="EMBL/GenBank/DDBJ databases">
        <title>The new phylogeny of the genus Mycobacterium.</title>
        <authorList>
            <person name="Tarcisio F."/>
            <person name="Conor M."/>
            <person name="Antonella G."/>
            <person name="Elisabetta G."/>
            <person name="Giulia F.S."/>
            <person name="Sara T."/>
            <person name="Anna F."/>
            <person name="Clotilde B."/>
            <person name="Roberto B."/>
            <person name="Veronica D.S."/>
            <person name="Fabio R."/>
            <person name="Monica P."/>
            <person name="Olivier J."/>
            <person name="Enrico T."/>
            <person name="Nicola S."/>
        </authorList>
    </citation>
    <scope>NUCLEOTIDE SEQUENCE [LARGE SCALE GENOMIC DNA]</scope>
    <source>
        <strain evidence="1 2">DSM 45176</strain>
    </source>
</reference>
<dbReference type="AlphaFoldDB" id="A0A1X2CSU7"/>
<keyword evidence="2" id="KW-1185">Reference proteome</keyword>
<dbReference type="Proteomes" id="UP000193087">
    <property type="component" value="Unassembled WGS sequence"/>
</dbReference>
<proteinExistence type="predicted"/>
<organism evidence="1 2">
    <name type="scientific">Mycobacterium riyadhense</name>
    <dbReference type="NCBI Taxonomy" id="486698"/>
    <lineage>
        <taxon>Bacteria</taxon>
        <taxon>Bacillati</taxon>
        <taxon>Actinomycetota</taxon>
        <taxon>Actinomycetes</taxon>
        <taxon>Mycobacteriales</taxon>
        <taxon>Mycobacteriaceae</taxon>
        <taxon>Mycobacterium</taxon>
    </lineage>
</organism>
<accession>A0A1X2CSU7</accession>
<sequence>MNTARERARDEVLTDGLIDWVSLSRVNWQVIQHYPTAHLSEVQNETLELVRSMAAEGLIELGEMSNDDGRFVAWDEPLERSMQRIYEAYVTHHDNRLGWVHRYWLNLTDKGRQLILSTEEGQRVARAEKERLR</sequence>